<dbReference type="GO" id="GO:0006355">
    <property type="term" value="P:regulation of DNA-templated transcription"/>
    <property type="evidence" value="ECO:0007669"/>
    <property type="project" value="InterPro"/>
</dbReference>
<dbReference type="SUPFAM" id="SSF52172">
    <property type="entry name" value="CheY-like"/>
    <property type="match status" value="1"/>
</dbReference>
<evidence type="ECO:0000256" key="4">
    <source>
        <dbReference type="PROSITE-ProRule" id="PRU00169"/>
    </source>
</evidence>
<dbReference type="CDD" id="cd00383">
    <property type="entry name" value="trans_reg_C"/>
    <property type="match status" value="1"/>
</dbReference>
<dbReference type="Proteomes" id="UP000608154">
    <property type="component" value="Unassembled WGS sequence"/>
</dbReference>
<dbReference type="PANTHER" id="PTHR48111:SF40">
    <property type="entry name" value="PHOSPHATE REGULON TRANSCRIPTIONAL REGULATORY PROTEIN PHOB"/>
    <property type="match status" value="1"/>
</dbReference>
<evidence type="ECO:0000256" key="5">
    <source>
        <dbReference type="PROSITE-ProRule" id="PRU01091"/>
    </source>
</evidence>
<feature type="domain" description="OmpR/PhoB-type" evidence="7">
    <location>
        <begin position="127"/>
        <end position="226"/>
    </location>
</feature>
<evidence type="ECO:0000259" key="6">
    <source>
        <dbReference type="PROSITE" id="PS50110"/>
    </source>
</evidence>
<comment type="caution">
    <text evidence="8">The sequence shown here is derived from an EMBL/GenBank/DDBJ whole genome shotgun (WGS) entry which is preliminary data.</text>
</comment>
<dbReference type="InterPro" id="IPR001789">
    <property type="entry name" value="Sig_transdc_resp-reg_receiver"/>
</dbReference>
<proteinExistence type="predicted"/>
<dbReference type="GO" id="GO:0032993">
    <property type="term" value="C:protein-DNA complex"/>
    <property type="evidence" value="ECO:0007669"/>
    <property type="project" value="TreeGrafter"/>
</dbReference>
<gene>
    <name evidence="8" type="ORF">GCM10011494_05280</name>
</gene>
<evidence type="ECO:0000313" key="8">
    <source>
        <dbReference type="EMBL" id="GGB89865.1"/>
    </source>
</evidence>
<dbReference type="PROSITE" id="PS50110">
    <property type="entry name" value="RESPONSE_REGULATORY"/>
    <property type="match status" value="1"/>
</dbReference>
<feature type="modified residue" description="4-aspartylphosphate" evidence="4">
    <location>
        <position position="51"/>
    </location>
</feature>
<organism evidence="8 9">
    <name type="scientific">Novosphingobium endophyticum</name>
    <dbReference type="NCBI Taxonomy" id="1955250"/>
    <lineage>
        <taxon>Bacteria</taxon>
        <taxon>Pseudomonadati</taxon>
        <taxon>Pseudomonadota</taxon>
        <taxon>Alphaproteobacteria</taxon>
        <taxon>Sphingomonadales</taxon>
        <taxon>Sphingomonadaceae</taxon>
        <taxon>Novosphingobium</taxon>
    </lineage>
</organism>
<dbReference type="PANTHER" id="PTHR48111">
    <property type="entry name" value="REGULATOR OF RPOS"/>
    <property type="match status" value="1"/>
</dbReference>
<dbReference type="SMART" id="SM00448">
    <property type="entry name" value="REC"/>
    <property type="match status" value="1"/>
</dbReference>
<keyword evidence="3 5" id="KW-0238">DNA-binding</keyword>
<evidence type="ECO:0000256" key="1">
    <source>
        <dbReference type="ARBA" id="ARBA00022553"/>
    </source>
</evidence>
<keyword evidence="1 4" id="KW-0597">Phosphoprotein</keyword>
<name>A0A916TPG4_9SPHN</name>
<dbReference type="RefSeq" id="WP_188768073.1">
    <property type="nucleotide sequence ID" value="NZ_BMHK01000002.1"/>
</dbReference>
<sequence>MRVGILEDDSALADQLHTLLATAGHNCFVFDNGQKLIGFLSRETVDLLLLDWNIPDVSGLDVIRWSRQSATRNPLIVVLTSRTAEEDIVTALRAGADEYVVKPIQPAALLARIDALCRRVYPQPNPAEPERFGDYLFDTRTQTVVVETEPVQLTAREFALALMLFRNLNRSLSRSYIFEALWGANPDLQTRTLDAHISKVRTKLGLRASSGFRLVPVYAHGYRLEAMTEQTA</sequence>
<dbReference type="InterPro" id="IPR011006">
    <property type="entry name" value="CheY-like_superfamily"/>
</dbReference>
<evidence type="ECO:0000256" key="2">
    <source>
        <dbReference type="ARBA" id="ARBA00023012"/>
    </source>
</evidence>
<feature type="DNA-binding region" description="OmpR/PhoB-type" evidence="5">
    <location>
        <begin position="127"/>
        <end position="226"/>
    </location>
</feature>
<protein>
    <submittedName>
        <fullName evidence="8">DNA-binding response regulator</fullName>
    </submittedName>
</protein>
<dbReference type="Pfam" id="PF00072">
    <property type="entry name" value="Response_reg"/>
    <property type="match status" value="1"/>
</dbReference>
<dbReference type="GO" id="GO:0000156">
    <property type="term" value="F:phosphorelay response regulator activity"/>
    <property type="evidence" value="ECO:0007669"/>
    <property type="project" value="TreeGrafter"/>
</dbReference>
<evidence type="ECO:0000259" key="7">
    <source>
        <dbReference type="PROSITE" id="PS51755"/>
    </source>
</evidence>
<dbReference type="InterPro" id="IPR039420">
    <property type="entry name" value="WalR-like"/>
</dbReference>
<evidence type="ECO:0000256" key="3">
    <source>
        <dbReference type="ARBA" id="ARBA00023125"/>
    </source>
</evidence>
<dbReference type="Pfam" id="PF00486">
    <property type="entry name" value="Trans_reg_C"/>
    <property type="match status" value="1"/>
</dbReference>
<keyword evidence="2" id="KW-0902">Two-component regulatory system</keyword>
<dbReference type="GO" id="GO:0005829">
    <property type="term" value="C:cytosol"/>
    <property type="evidence" value="ECO:0007669"/>
    <property type="project" value="TreeGrafter"/>
</dbReference>
<dbReference type="InterPro" id="IPR001867">
    <property type="entry name" value="OmpR/PhoB-type_DNA-bd"/>
</dbReference>
<dbReference type="Gene3D" id="6.10.250.690">
    <property type="match status" value="1"/>
</dbReference>
<dbReference type="Gene3D" id="3.40.50.2300">
    <property type="match status" value="1"/>
</dbReference>
<dbReference type="AlphaFoldDB" id="A0A916TPG4"/>
<keyword evidence="9" id="KW-1185">Reference proteome</keyword>
<dbReference type="PROSITE" id="PS51755">
    <property type="entry name" value="OMPR_PHOB"/>
    <property type="match status" value="1"/>
</dbReference>
<dbReference type="Gene3D" id="1.10.10.10">
    <property type="entry name" value="Winged helix-like DNA-binding domain superfamily/Winged helix DNA-binding domain"/>
    <property type="match status" value="1"/>
</dbReference>
<dbReference type="GO" id="GO:0000976">
    <property type="term" value="F:transcription cis-regulatory region binding"/>
    <property type="evidence" value="ECO:0007669"/>
    <property type="project" value="TreeGrafter"/>
</dbReference>
<accession>A0A916TPG4</accession>
<evidence type="ECO:0000313" key="9">
    <source>
        <dbReference type="Proteomes" id="UP000608154"/>
    </source>
</evidence>
<reference evidence="8" key="1">
    <citation type="journal article" date="2014" name="Int. J. Syst. Evol. Microbiol.">
        <title>Complete genome sequence of Corynebacterium casei LMG S-19264T (=DSM 44701T), isolated from a smear-ripened cheese.</title>
        <authorList>
            <consortium name="US DOE Joint Genome Institute (JGI-PGF)"/>
            <person name="Walter F."/>
            <person name="Albersmeier A."/>
            <person name="Kalinowski J."/>
            <person name="Ruckert C."/>
        </authorList>
    </citation>
    <scope>NUCLEOTIDE SEQUENCE</scope>
    <source>
        <strain evidence="8">CGMCC 1.15095</strain>
    </source>
</reference>
<dbReference type="InterPro" id="IPR036388">
    <property type="entry name" value="WH-like_DNA-bd_sf"/>
</dbReference>
<dbReference type="EMBL" id="BMHK01000002">
    <property type="protein sequence ID" value="GGB89865.1"/>
    <property type="molecule type" value="Genomic_DNA"/>
</dbReference>
<dbReference type="SMART" id="SM00862">
    <property type="entry name" value="Trans_reg_C"/>
    <property type="match status" value="1"/>
</dbReference>
<feature type="domain" description="Response regulatory" evidence="6">
    <location>
        <begin position="2"/>
        <end position="117"/>
    </location>
</feature>
<reference evidence="8" key="2">
    <citation type="submission" date="2020-09" db="EMBL/GenBank/DDBJ databases">
        <authorList>
            <person name="Sun Q."/>
            <person name="Zhou Y."/>
        </authorList>
    </citation>
    <scope>NUCLEOTIDE SEQUENCE</scope>
    <source>
        <strain evidence="8">CGMCC 1.15095</strain>
    </source>
</reference>